<dbReference type="Pfam" id="PF01047">
    <property type="entry name" value="MarR"/>
    <property type="match status" value="1"/>
</dbReference>
<organism evidence="3 4">
    <name type="scientific">Pseudogemmatithrix spongiicola</name>
    <dbReference type="NCBI Taxonomy" id="3062599"/>
    <lineage>
        <taxon>Bacteria</taxon>
        <taxon>Pseudomonadati</taxon>
        <taxon>Gemmatimonadota</taxon>
        <taxon>Gemmatimonadia</taxon>
        <taxon>Gemmatimonadales</taxon>
        <taxon>Gemmatimonadaceae</taxon>
        <taxon>Pseudogemmatithrix</taxon>
    </lineage>
</organism>
<dbReference type="Proteomes" id="UP001229955">
    <property type="component" value="Chromosome"/>
</dbReference>
<dbReference type="GO" id="GO:0003700">
    <property type="term" value="F:DNA-binding transcription factor activity"/>
    <property type="evidence" value="ECO:0007669"/>
    <property type="project" value="InterPro"/>
</dbReference>
<dbReference type="PROSITE" id="PS50995">
    <property type="entry name" value="HTH_MARR_2"/>
    <property type="match status" value="1"/>
</dbReference>
<dbReference type="PANTHER" id="PTHR33164">
    <property type="entry name" value="TRANSCRIPTIONAL REGULATOR, MARR FAMILY"/>
    <property type="match status" value="1"/>
</dbReference>
<dbReference type="Gene3D" id="1.10.10.10">
    <property type="entry name" value="Winged helix-like DNA-binding domain superfamily/Winged helix DNA-binding domain"/>
    <property type="match status" value="1"/>
</dbReference>
<gene>
    <name evidence="2" type="ORF">Strain138_001107</name>
    <name evidence="3" type="ORF">Strain318_001107</name>
</gene>
<dbReference type="SMART" id="SM00347">
    <property type="entry name" value="HTH_MARR"/>
    <property type="match status" value="1"/>
</dbReference>
<evidence type="ECO:0000313" key="3">
    <source>
        <dbReference type="EMBL" id="WKW14749.1"/>
    </source>
</evidence>
<dbReference type="GO" id="GO:0006950">
    <property type="term" value="P:response to stress"/>
    <property type="evidence" value="ECO:0007669"/>
    <property type="project" value="TreeGrafter"/>
</dbReference>
<proteinExistence type="predicted"/>
<dbReference type="EMBL" id="CP130612">
    <property type="protein sequence ID" value="WKW11839.1"/>
    <property type="molecule type" value="Genomic_DNA"/>
</dbReference>
<dbReference type="KEGG" id="pspc:Strain318_001107"/>
<dbReference type="InterPro" id="IPR036390">
    <property type="entry name" value="WH_DNA-bd_sf"/>
</dbReference>
<name>A0AA49JZJ3_9BACT</name>
<dbReference type="RefSeq" id="WP_367887525.1">
    <property type="nucleotide sequence ID" value="NZ_CP130612.1"/>
</dbReference>
<protein>
    <submittedName>
        <fullName evidence="3">MarR family transcriptional regulator</fullName>
    </submittedName>
</protein>
<dbReference type="InterPro" id="IPR036388">
    <property type="entry name" value="WH-like_DNA-bd_sf"/>
</dbReference>
<keyword evidence="4" id="KW-1185">Reference proteome</keyword>
<evidence type="ECO:0000313" key="2">
    <source>
        <dbReference type="EMBL" id="WKW11839.1"/>
    </source>
</evidence>
<dbReference type="AlphaFoldDB" id="A0AA49JZJ3"/>
<sequence>MTRRSLQQELKQSKPFDTPADEAVVALMRTAALVRRAIARRVEPYGISLAQYNVLRILRGAGDTGLPTLAVRDRLIEEAPGITRVMDKLEEAGHVARRRAPGDRRVVHCVITEQGLRLLTAMDTLVKETARLISAGLPAERDQQALIALLSDVRAGLDETR</sequence>
<dbReference type="SUPFAM" id="SSF46785">
    <property type="entry name" value="Winged helix' DNA-binding domain"/>
    <property type="match status" value="1"/>
</dbReference>
<feature type="domain" description="HTH marR-type" evidence="1">
    <location>
        <begin position="20"/>
        <end position="155"/>
    </location>
</feature>
<dbReference type="PANTHER" id="PTHR33164:SF101">
    <property type="entry name" value="TRANSCRIPTIONAL REPRESSOR MPRA"/>
    <property type="match status" value="1"/>
</dbReference>
<dbReference type="EMBL" id="CP130613">
    <property type="protein sequence ID" value="WKW14749.1"/>
    <property type="molecule type" value="Genomic_DNA"/>
</dbReference>
<accession>A0AA49JZJ3</accession>
<evidence type="ECO:0000313" key="4">
    <source>
        <dbReference type="Proteomes" id="UP001229955"/>
    </source>
</evidence>
<dbReference type="InterPro" id="IPR039422">
    <property type="entry name" value="MarR/SlyA-like"/>
</dbReference>
<reference evidence="3" key="1">
    <citation type="submission" date="2023-07" db="EMBL/GenBank/DDBJ databases">
        <authorList>
            <person name="Haufschild T."/>
            <person name="Kallscheuer N."/>
            <person name="Hammer J."/>
            <person name="Kohn T."/>
            <person name="Kabuu M."/>
            <person name="Jogler M."/>
            <person name="Wohfarth N."/>
            <person name="Heuer A."/>
            <person name="Rohde M."/>
            <person name="van Teeseling M.C.F."/>
            <person name="Jogler C."/>
        </authorList>
    </citation>
    <scope>NUCLEOTIDE SEQUENCE</scope>
    <source>
        <strain evidence="2">Strain 138</strain>
        <strain evidence="3">Strain 318</strain>
    </source>
</reference>
<accession>A0AA49JTW0</accession>
<dbReference type="PRINTS" id="PR00598">
    <property type="entry name" value="HTHMARR"/>
</dbReference>
<evidence type="ECO:0000259" key="1">
    <source>
        <dbReference type="PROSITE" id="PS50995"/>
    </source>
</evidence>
<dbReference type="InterPro" id="IPR000835">
    <property type="entry name" value="HTH_MarR-typ"/>
</dbReference>